<proteinExistence type="predicted"/>
<dbReference type="Gene3D" id="2.160.20.80">
    <property type="entry name" value="E3 ubiquitin-protein ligase SopA"/>
    <property type="match status" value="1"/>
</dbReference>
<protein>
    <submittedName>
        <fullName evidence="1">Uncharacterized protein YjbI with pentapeptide repeats</fullName>
    </submittedName>
</protein>
<dbReference type="PANTHER" id="PTHR14136">
    <property type="entry name" value="BTB_POZ DOMAIN-CONTAINING PROTEIN KCTD9"/>
    <property type="match status" value="1"/>
</dbReference>
<dbReference type="EMBL" id="JACCBU010000001">
    <property type="protein sequence ID" value="NYE72521.1"/>
    <property type="molecule type" value="Genomic_DNA"/>
</dbReference>
<organism evidence="1 2">
    <name type="scientific">Microlunatus parietis</name>
    <dbReference type="NCBI Taxonomy" id="682979"/>
    <lineage>
        <taxon>Bacteria</taxon>
        <taxon>Bacillati</taxon>
        <taxon>Actinomycetota</taxon>
        <taxon>Actinomycetes</taxon>
        <taxon>Propionibacteriales</taxon>
        <taxon>Propionibacteriaceae</taxon>
        <taxon>Microlunatus</taxon>
    </lineage>
</organism>
<accession>A0A7Y9I8Y9</accession>
<dbReference type="Proteomes" id="UP000569914">
    <property type="component" value="Unassembled WGS sequence"/>
</dbReference>
<dbReference type="InterPro" id="IPR001646">
    <property type="entry name" value="5peptide_repeat"/>
</dbReference>
<reference evidence="1 2" key="1">
    <citation type="submission" date="2020-07" db="EMBL/GenBank/DDBJ databases">
        <title>Sequencing the genomes of 1000 actinobacteria strains.</title>
        <authorList>
            <person name="Klenk H.-P."/>
        </authorList>
    </citation>
    <scope>NUCLEOTIDE SEQUENCE [LARGE SCALE GENOMIC DNA]</scope>
    <source>
        <strain evidence="1 2">DSM 22083</strain>
    </source>
</reference>
<dbReference type="RefSeq" id="WP_179753382.1">
    <property type="nucleotide sequence ID" value="NZ_JACCBU010000001.1"/>
</dbReference>
<evidence type="ECO:0000313" key="2">
    <source>
        <dbReference type="Proteomes" id="UP000569914"/>
    </source>
</evidence>
<dbReference type="AlphaFoldDB" id="A0A7Y9I8Y9"/>
<name>A0A7Y9I8Y9_9ACTN</name>
<evidence type="ECO:0000313" key="1">
    <source>
        <dbReference type="EMBL" id="NYE72521.1"/>
    </source>
</evidence>
<sequence length="218" mass="24282">MESREPKPPKITAVRLGELTRPDLRDVLDGDLREGEQYVRADFTDRDLTAASFTGCEFDQVQLLDAELRGAHFAGGRWRDVDAPVLRGPRTGWRNMIIERSRIGSAELYESNWRDVTITDCKLGYLNLRGSEWRDVIIADSGIEELDLNGAKINRLAIRNCRIGTLDLTDAKLTDVDLRGAELSTINGLAGIAGATISEEQLMLMSRLLARQLGLNVL</sequence>
<comment type="caution">
    <text evidence="1">The sequence shown here is derived from an EMBL/GenBank/DDBJ whole genome shotgun (WGS) entry which is preliminary data.</text>
</comment>
<dbReference type="PANTHER" id="PTHR14136:SF17">
    <property type="entry name" value="BTB_POZ DOMAIN-CONTAINING PROTEIN KCTD9"/>
    <property type="match status" value="1"/>
</dbReference>
<dbReference type="SUPFAM" id="SSF141571">
    <property type="entry name" value="Pentapeptide repeat-like"/>
    <property type="match status" value="1"/>
</dbReference>
<dbReference type="InterPro" id="IPR051082">
    <property type="entry name" value="Pentapeptide-BTB/POZ_domain"/>
</dbReference>
<keyword evidence="2" id="KW-1185">Reference proteome</keyword>
<gene>
    <name evidence="1" type="ORF">BKA15_003850</name>
</gene>
<dbReference type="Pfam" id="PF00805">
    <property type="entry name" value="Pentapeptide"/>
    <property type="match status" value="1"/>
</dbReference>